<keyword evidence="4" id="KW-1185">Reference proteome</keyword>
<dbReference type="EMBL" id="LRPM01000083">
    <property type="protein sequence ID" value="KWZ76468.1"/>
    <property type="molecule type" value="Genomic_DNA"/>
</dbReference>
<dbReference type="PANTHER" id="PTHR10948:SF23">
    <property type="entry name" value="TRANSPOSASE INSI FOR INSERTION SEQUENCE ELEMENT IS30A-RELATED"/>
    <property type="match status" value="1"/>
</dbReference>
<reference evidence="4" key="1">
    <citation type="submission" date="2016-01" db="EMBL/GenBank/DDBJ databases">
        <authorList>
            <person name="Mitreva M."/>
            <person name="Pepin K.H."/>
            <person name="Mihindukulasuriya K.A."/>
            <person name="Fulton R."/>
            <person name="Fronick C."/>
            <person name="O'Laughlin M."/>
            <person name="Miner T."/>
            <person name="Herter B."/>
            <person name="Rosa B.A."/>
            <person name="Cordes M."/>
            <person name="Tomlinson C."/>
            <person name="Wollam A."/>
            <person name="Palsikar V.B."/>
            <person name="Mardis E.R."/>
            <person name="Wilson R.K."/>
        </authorList>
    </citation>
    <scope>NUCLEOTIDE SEQUENCE [LARGE SCALE GENOMIC DNA]</scope>
    <source>
        <strain evidence="4">MJR8151</strain>
    </source>
</reference>
<keyword evidence="1" id="KW-0233">DNA recombination</keyword>
<dbReference type="RefSeq" id="WP_060929882.1">
    <property type="nucleotide sequence ID" value="NZ_KQ955298.1"/>
</dbReference>
<dbReference type="InterPro" id="IPR009057">
    <property type="entry name" value="Homeodomain-like_sf"/>
</dbReference>
<evidence type="ECO:0000259" key="2">
    <source>
        <dbReference type="PROSITE" id="PS50994"/>
    </source>
</evidence>
<dbReference type="SUPFAM" id="SSF53098">
    <property type="entry name" value="Ribonuclease H-like"/>
    <property type="match status" value="1"/>
</dbReference>
<evidence type="ECO:0000256" key="1">
    <source>
        <dbReference type="ARBA" id="ARBA00023172"/>
    </source>
</evidence>
<dbReference type="Gene3D" id="1.10.10.60">
    <property type="entry name" value="Homeodomain-like"/>
    <property type="match status" value="1"/>
</dbReference>
<gene>
    <name evidence="3" type="ORF">HMPREF3200_01802</name>
</gene>
<dbReference type="InterPro" id="IPR012337">
    <property type="entry name" value="RNaseH-like_sf"/>
</dbReference>
<dbReference type="Pfam" id="PF00665">
    <property type="entry name" value="rve"/>
    <property type="match status" value="1"/>
</dbReference>
<dbReference type="GO" id="GO:0032196">
    <property type="term" value="P:transposition"/>
    <property type="evidence" value="ECO:0007669"/>
    <property type="project" value="TreeGrafter"/>
</dbReference>
<dbReference type="NCBIfam" id="NF033563">
    <property type="entry name" value="transpos_IS30"/>
    <property type="match status" value="1"/>
</dbReference>
<dbReference type="PANTHER" id="PTHR10948">
    <property type="entry name" value="TRANSPOSASE"/>
    <property type="match status" value="1"/>
</dbReference>
<dbReference type="InterPro" id="IPR025246">
    <property type="entry name" value="IS30-like_HTH"/>
</dbReference>
<dbReference type="InterPro" id="IPR001584">
    <property type="entry name" value="Integrase_cat-core"/>
</dbReference>
<evidence type="ECO:0000313" key="3">
    <source>
        <dbReference type="EMBL" id="KWZ76468.1"/>
    </source>
</evidence>
<dbReference type="GO" id="GO:0004803">
    <property type="term" value="F:transposase activity"/>
    <property type="evidence" value="ECO:0007669"/>
    <property type="project" value="TreeGrafter"/>
</dbReference>
<dbReference type="InterPro" id="IPR051917">
    <property type="entry name" value="Transposase-Integrase"/>
</dbReference>
<dbReference type="GO" id="GO:0006310">
    <property type="term" value="P:DNA recombination"/>
    <property type="evidence" value="ECO:0007669"/>
    <property type="project" value="UniProtKB-KW"/>
</dbReference>
<protein>
    <submittedName>
        <fullName evidence="3">Integrase core domain protein</fullName>
    </submittedName>
</protein>
<name>A0A133KA74_9FIRM</name>
<evidence type="ECO:0000313" key="4">
    <source>
        <dbReference type="Proteomes" id="UP000070383"/>
    </source>
</evidence>
<dbReference type="OrthoDB" id="9776104at2"/>
<dbReference type="STRING" id="33036.HMPREF3200_01802"/>
<dbReference type="InterPro" id="IPR053392">
    <property type="entry name" value="Transposase_IS30-like"/>
</dbReference>
<comment type="caution">
    <text evidence="3">The sequence shown here is derived from an EMBL/GenBank/DDBJ whole genome shotgun (WGS) entry which is preliminary data.</text>
</comment>
<dbReference type="GO" id="GO:0015074">
    <property type="term" value="P:DNA integration"/>
    <property type="evidence" value="ECO:0007669"/>
    <property type="project" value="InterPro"/>
</dbReference>
<dbReference type="GO" id="GO:0005829">
    <property type="term" value="C:cytosol"/>
    <property type="evidence" value="ECO:0007669"/>
    <property type="project" value="TreeGrafter"/>
</dbReference>
<sequence>MSYNHLTIEERSCIYQFLNLGMSIREIAQALKRSPSTISREIKRNSSKIKVNGGSYTKYSPIKANNKYIARREDCHRKSKFSKDVIDYLTIKINEHWSPEQISNRSTNAINQVPSTSTIYRLIHAKKLPKTSMENLRRKGKFKRPAEKRGKFNDKGRTIKKRPKEIYKRQELGHWEADTVESGRLDHKRKSGYCFVTLAERKSRYYIAILVENRKSENVTPAIIDALKDLPKDLVKTITFDRGKEFSEFERIEKELGCKTYFCDPYCAWQKGTNENSNGLLREFYPKGMDLSEVNIDDLRNNLRLMNNRPRKCIEYTTPKEELFGFLP</sequence>
<accession>A0A133KA74</accession>
<dbReference type="Proteomes" id="UP000070383">
    <property type="component" value="Unassembled WGS sequence"/>
</dbReference>
<dbReference type="AlphaFoldDB" id="A0A133KA74"/>
<dbReference type="GO" id="GO:0003676">
    <property type="term" value="F:nucleic acid binding"/>
    <property type="evidence" value="ECO:0007669"/>
    <property type="project" value="InterPro"/>
</dbReference>
<proteinExistence type="predicted"/>
<dbReference type="PATRIC" id="fig|33036.3.peg.1780"/>
<organism evidence="3 4">
    <name type="scientific">Anaerococcus tetradius</name>
    <dbReference type="NCBI Taxonomy" id="33036"/>
    <lineage>
        <taxon>Bacteria</taxon>
        <taxon>Bacillati</taxon>
        <taxon>Bacillota</taxon>
        <taxon>Tissierellia</taxon>
        <taxon>Tissierellales</taxon>
        <taxon>Peptoniphilaceae</taxon>
        <taxon>Anaerococcus</taxon>
    </lineage>
</organism>
<dbReference type="InterPro" id="IPR036397">
    <property type="entry name" value="RNaseH_sf"/>
</dbReference>
<dbReference type="PROSITE" id="PS50994">
    <property type="entry name" value="INTEGRASE"/>
    <property type="match status" value="1"/>
</dbReference>
<feature type="domain" description="Integrase catalytic" evidence="2">
    <location>
        <begin position="159"/>
        <end position="327"/>
    </location>
</feature>
<dbReference type="Pfam" id="PF13936">
    <property type="entry name" value="HTH_38"/>
    <property type="match status" value="1"/>
</dbReference>
<dbReference type="SUPFAM" id="SSF46689">
    <property type="entry name" value="Homeodomain-like"/>
    <property type="match status" value="1"/>
</dbReference>
<dbReference type="Gene3D" id="3.30.420.10">
    <property type="entry name" value="Ribonuclease H-like superfamily/Ribonuclease H"/>
    <property type="match status" value="1"/>
</dbReference>